<dbReference type="EMBL" id="CP093351">
    <property type="protein sequence ID" value="WOH14359.1"/>
    <property type="molecule type" value="Genomic_DNA"/>
</dbReference>
<name>A0AAF1BC96_DAUCS</name>
<reference evidence="2" key="2">
    <citation type="submission" date="2022-03" db="EMBL/GenBank/DDBJ databases">
        <title>Draft title - Genomic analysis of global carrot germplasm unveils the trajectory of domestication and the origin of high carotenoid orange carrot.</title>
        <authorList>
            <person name="Iorizzo M."/>
            <person name="Ellison S."/>
            <person name="Senalik D."/>
            <person name="Macko-Podgorni A."/>
            <person name="Grzebelus D."/>
            <person name="Bostan H."/>
            <person name="Rolling W."/>
            <person name="Curaba J."/>
            <person name="Simon P."/>
        </authorList>
    </citation>
    <scope>NUCLEOTIDE SEQUENCE</scope>
    <source>
        <tissue evidence="2">Leaf</tissue>
    </source>
</reference>
<keyword evidence="3" id="KW-1185">Reference proteome</keyword>
<reference evidence="2" key="1">
    <citation type="journal article" date="2016" name="Nat. Genet.">
        <title>A high-quality carrot genome assembly provides new insights into carotenoid accumulation and asterid genome evolution.</title>
        <authorList>
            <person name="Iorizzo M."/>
            <person name="Ellison S."/>
            <person name="Senalik D."/>
            <person name="Zeng P."/>
            <person name="Satapoomin P."/>
            <person name="Huang J."/>
            <person name="Bowman M."/>
            <person name="Iovene M."/>
            <person name="Sanseverino W."/>
            <person name="Cavagnaro P."/>
            <person name="Yildiz M."/>
            <person name="Macko-Podgorni A."/>
            <person name="Moranska E."/>
            <person name="Grzebelus E."/>
            <person name="Grzebelus D."/>
            <person name="Ashrafi H."/>
            <person name="Zheng Z."/>
            <person name="Cheng S."/>
            <person name="Spooner D."/>
            <person name="Van Deynze A."/>
            <person name="Simon P."/>
        </authorList>
    </citation>
    <scope>NUCLEOTIDE SEQUENCE</scope>
    <source>
        <tissue evidence="2">Leaf</tissue>
    </source>
</reference>
<proteinExistence type="predicted"/>
<accession>A0AAF1BC96</accession>
<feature type="transmembrane region" description="Helical" evidence="1">
    <location>
        <begin position="68"/>
        <end position="85"/>
    </location>
</feature>
<dbReference type="AlphaFoldDB" id="A0AAF1BC96"/>
<keyword evidence="1" id="KW-0812">Transmembrane</keyword>
<feature type="transmembrane region" description="Helical" evidence="1">
    <location>
        <begin position="373"/>
        <end position="394"/>
    </location>
</feature>
<keyword evidence="1" id="KW-1133">Transmembrane helix</keyword>
<evidence type="ECO:0000256" key="1">
    <source>
        <dbReference type="SAM" id="Phobius"/>
    </source>
</evidence>
<protein>
    <recommendedName>
        <fullName evidence="4">Vacuole membrane protein KMS1</fullName>
    </recommendedName>
</protein>
<feature type="transmembrane region" description="Helical" evidence="1">
    <location>
        <begin position="252"/>
        <end position="271"/>
    </location>
</feature>
<feature type="transmembrane region" description="Helical" evidence="1">
    <location>
        <begin position="329"/>
        <end position="352"/>
    </location>
</feature>
<sequence>MGAQSFPYEKMPSSSTFDSSVISGLHERHKREIELLTLTTQPIKTLKLFLMALIQYLERPLLWIIRKCRVLMLLGVLVGAIVVATDNRTRGKHVTELVNYLSFGFWWLALGVASSIGLGTGLHTFVLYLGPHIALFTMKAMQCGRVDLKNAPYDTIQLRSTPSWLDKDCSEYGPPMYSSPHSRVPLTSILHQVQLEAILWGIGTALGELPPYFISKAACISGDNAEGMKDLASSENDDKGFIGSHLKQMKQWLLSHSQHLNFFTILILASVPNPLFDLAGIMCGQFGIPFWKFFAATVTGKAIVKTHIQTAFIISICNNQLLELVEMELVWMLSFIPGFASFLPSLIAKLHIIKEKYMASSAPVSSNIKMEKWELSIASIWNTVVWLVLINFTFQIITATAQSYLKNQQEEEIVMLKDNIHALNQPIGVTENPVCD</sequence>
<feature type="transmembrane region" description="Helical" evidence="1">
    <location>
        <begin position="105"/>
        <end position="129"/>
    </location>
</feature>
<evidence type="ECO:0000313" key="2">
    <source>
        <dbReference type="EMBL" id="WOH14359.1"/>
    </source>
</evidence>
<evidence type="ECO:0008006" key="4">
    <source>
        <dbReference type="Google" id="ProtNLM"/>
    </source>
</evidence>
<keyword evidence="1" id="KW-0472">Membrane</keyword>
<gene>
    <name evidence="2" type="ORF">DCAR_0933878</name>
</gene>
<dbReference type="Proteomes" id="UP000077755">
    <property type="component" value="Chromosome 9"/>
</dbReference>
<evidence type="ECO:0000313" key="3">
    <source>
        <dbReference type="Proteomes" id="UP000077755"/>
    </source>
</evidence>
<organism evidence="2 3">
    <name type="scientific">Daucus carota subsp. sativus</name>
    <name type="common">Carrot</name>
    <dbReference type="NCBI Taxonomy" id="79200"/>
    <lineage>
        <taxon>Eukaryota</taxon>
        <taxon>Viridiplantae</taxon>
        <taxon>Streptophyta</taxon>
        <taxon>Embryophyta</taxon>
        <taxon>Tracheophyta</taxon>
        <taxon>Spermatophyta</taxon>
        <taxon>Magnoliopsida</taxon>
        <taxon>eudicotyledons</taxon>
        <taxon>Gunneridae</taxon>
        <taxon>Pentapetalae</taxon>
        <taxon>asterids</taxon>
        <taxon>campanulids</taxon>
        <taxon>Apiales</taxon>
        <taxon>Apiaceae</taxon>
        <taxon>Apioideae</taxon>
        <taxon>Scandiceae</taxon>
        <taxon>Daucinae</taxon>
        <taxon>Daucus</taxon>
        <taxon>Daucus sect. Daucus</taxon>
    </lineage>
</organism>